<feature type="transmembrane region" description="Helical" evidence="6">
    <location>
        <begin position="57"/>
        <end position="79"/>
    </location>
</feature>
<feature type="transmembrane region" description="Helical" evidence="6">
    <location>
        <begin position="94"/>
        <end position="112"/>
    </location>
</feature>
<dbReference type="EMBL" id="LKEA01000022">
    <property type="protein sequence ID" value="ROV99971.1"/>
    <property type="molecule type" value="Genomic_DNA"/>
</dbReference>
<dbReference type="FunFam" id="1.20.1250.20:FF:000011">
    <property type="entry name" value="MFS multidrug transporter, putative"/>
    <property type="match status" value="1"/>
</dbReference>
<protein>
    <recommendedName>
        <fullName evidence="7">Major facilitator superfamily (MFS) profile domain-containing protein</fullName>
    </recommendedName>
</protein>
<evidence type="ECO:0000313" key="9">
    <source>
        <dbReference type="Proteomes" id="UP000283895"/>
    </source>
</evidence>
<organism evidence="8 9">
    <name type="scientific">Cytospora schulzeri</name>
    <dbReference type="NCBI Taxonomy" id="448051"/>
    <lineage>
        <taxon>Eukaryota</taxon>
        <taxon>Fungi</taxon>
        <taxon>Dikarya</taxon>
        <taxon>Ascomycota</taxon>
        <taxon>Pezizomycotina</taxon>
        <taxon>Sordariomycetes</taxon>
        <taxon>Sordariomycetidae</taxon>
        <taxon>Diaporthales</taxon>
        <taxon>Cytosporaceae</taxon>
        <taxon>Cytospora</taxon>
    </lineage>
</organism>
<feature type="transmembrane region" description="Helical" evidence="6">
    <location>
        <begin position="213"/>
        <end position="234"/>
    </location>
</feature>
<dbReference type="STRING" id="356882.A0A423W9C4"/>
<feature type="transmembrane region" description="Helical" evidence="6">
    <location>
        <begin position="187"/>
        <end position="207"/>
    </location>
</feature>
<feature type="transmembrane region" description="Helical" evidence="6">
    <location>
        <begin position="290"/>
        <end position="316"/>
    </location>
</feature>
<evidence type="ECO:0000256" key="4">
    <source>
        <dbReference type="ARBA" id="ARBA00023136"/>
    </source>
</evidence>
<dbReference type="SUPFAM" id="SSF103473">
    <property type="entry name" value="MFS general substrate transporter"/>
    <property type="match status" value="1"/>
</dbReference>
<keyword evidence="2 6" id="KW-0812">Transmembrane</keyword>
<feature type="transmembrane region" description="Helical" evidence="6">
    <location>
        <begin position="391"/>
        <end position="418"/>
    </location>
</feature>
<feature type="transmembrane region" description="Helical" evidence="6">
    <location>
        <begin position="322"/>
        <end position="347"/>
    </location>
</feature>
<keyword evidence="9" id="KW-1185">Reference proteome</keyword>
<dbReference type="PANTHER" id="PTHR23502">
    <property type="entry name" value="MAJOR FACILITATOR SUPERFAMILY"/>
    <property type="match status" value="1"/>
</dbReference>
<feature type="domain" description="Major facilitator superfamily (MFS) profile" evidence="7">
    <location>
        <begin position="59"/>
        <end position="488"/>
    </location>
</feature>
<dbReference type="OrthoDB" id="446368at2759"/>
<evidence type="ECO:0000256" key="1">
    <source>
        <dbReference type="ARBA" id="ARBA00004141"/>
    </source>
</evidence>
<proteinExistence type="predicted"/>
<comment type="subcellular location">
    <subcellularLocation>
        <location evidence="1">Membrane</location>
        <topology evidence="1">Multi-pass membrane protein</topology>
    </subcellularLocation>
</comment>
<dbReference type="CDD" id="cd17323">
    <property type="entry name" value="MFS_Tpo1_MDR_like"/>
    <property type="match status" value="1"/>
</dbReference>
<evidence type="ECO:0000256" key="3">
    <source>
        <dbReference type="ARBA" id="ARBA00022989"/>
    </source>
</evidence>
<evidence type="ECO:0000256" key="5">
    <source>
        <dbReference type="SAM" id="MobiDB-lite"/>
    </source>
</evidence>
<dbReference type="Gene3D" id="1.20.1250.20">
    <property type="entry name" value="MFS general substrate transporter like domains"/>
    <property type="match status" value="1"/>
</dbReference>
<dbReference type="GO" id="GO:0005886">
    <property type="term" value="C:plasma membrane"/>
    <property type="evidence" value="ECO:0007669"/>
    <property type="project" value="TreeGrafter"/>
</dbReference>
<reference evidence="8 9" key="1">
    <citation type="submission" date="2015-09" db="EMBL/GenBank/DDBJ databases">
        <title>Host preference determinants of Valsa canker pathogens revealed by comparative genomics.</title>
        <authorList>
            <person name="Yin Z."/>
            <person name="Huang L."/>
        </authorList>
    </citation>
    <scope>NUCLEOTIDE SEQUENCE [LARGE SCALE GENOMIC DNA]</scope>
    <source>
        <strain evidence="8 9">03-1</strain>
    </source>
</reference>
<dbReference type="InterPro" id="IPR036259">
    <property type="entry name" value="MFS_trans_sf"/>
</dbReference>
<evidence type="ECO:0000256" key="2">
    <source>
        <dbReference type="ARBA" id="ARBA00022692"/>
    </source>
</evidence>
<evidence type="ECO:0000313" key="8">
    <source>
        <dbReference type="EMBL" id="ROV99971.1"/>
    </source>
</evidence>
<dbReference type="GO" id="GO:0022857">
    <property type="term" value="F:transmembrane transporter activity"/>
    <property type="evidence" value="ECO:0007669"/>
    <property type="project" value="InterPro"/>
</dbReference>
<keyword evidence="4 6" id="KW-0472">Membrane</keyword>
<dbReference type="AlphaFoldDB" id="A0A423W9C4"/>
<dbReference type="Proteomes" id="UP000283895">
    <property type="component" value="Unassembled WGS sequence"/>
</dbReference>
<gene>
    <name evidence="8" type="ORF">VMCG_06274</name>
</gene>
<dbReference type="InterPro" id="IPR011701">
    <property type="entry name" value="MFS"/>
</dbReference>
<keyword evidence="3 6" id="KW-1133">Transmembrane helix</keyword>
<evidence type="ECO:0000259" key="7">
    <source>
        <dbReference type="PROSITE" id="PS50850"/>
    </source>
</evidence>
<feature type="transmembrane region" description="Helical" evidence="6">
    <location>
        <begin position="459"/>
        <end position="478"/>
    </location>
</feature>
<dbReference type="Pfam" id="PF07690">
    <property type="entry name" value="MFS_1"/>
    <property type="match status" value="1"/>
</dbReference>
<feature type="transmembrane region" description="Helical" evidence="6">
    <location>
        <begin position="425"/>
        <end position="447"/>
    </location>
</feature>
<sequence>MAPSIQSATASEKNTESPPESAPCPYKGQGTASDPYVVEFLEGDPHNPMNFSSARKWFITSIVTISVFAITLTSSAYSASTEEIMADFHTSSELFVLGISLFVLGFAIGPALWAPLSELYGRQIIFIVSHALMTAFVGAAAGCKNMTSLLIFRLLAGIFGASPLTNAGGVIADIFSNSERGFASSIFAAAPFLGPCIGPIIGGFVTITIGWRWVQGICCIFVGIVWIVGSIFLPETYTPVLLQRKAKQLSRETGKVYISILEKDNGGTEVSEVFAKTLKRPWVLLFWEPIVLFASIYLSILYGTLYMFLAAFPIVYQEERGWNAGIGGLAFLGLAVGMLVGLLYTMIDDNKRYKKLGDKVTPESRLPPARVGALALPISMFAFAWTDSPSIHWSASIILAAPFGFGTVIVFISVVVYLMDAYTIYAASVLAAGAILRALIGMAFPLFTVQMYHNLGIHWAASIPAFLTLACVPFPYVMCRYGVQIRMKCKYAQESALLMERLTKKAEARGADDTKPTGA</sequence>
<feature type="region of interest" description="Disordered" evidence="5">
    <location>
        <begin position="1"/>
        <end position="27"/>
    </location>
</feature>
<feature type="transmembrane region" description="Helical" evidence="6">
    <location>
        <begin position="154"/>
        <end position="175"/>
    </location>
</feature>
<comment type="caution">
    <text evidence="8">The sequence shown here is derived from an EMBL/GenBank/DDBJ whole genome shotgun (WGS) entry which is preliminary data.</text>
</comment>
<feature type="compositionally biased region" description="Polar residues" evidence="5">
    <location>
        <begin position="1"/>
        <end position="18"/>
    </location>
</feature>
<dbReference type="PROSITE" id="PS50850">
    <property type="entry name" value="MFS"/>
    <property type="match status" value="1"/>
</dbReference>
<accession>A0A423W9C4</accession>
<feature type="transmembrane region" description="Helical" evidence="6">
    <location>
        <begin position="124"/>
        <end position="142"/>
    </location>
</feature>
<dbReference type="PANTHER" id="PTHR23502:SF158">
    <property type="entry name" value="MULTIDRUG TRANSPORTER, PUTATIVE (AFU_ORTHOLOGUE AFUA_3G01890)-RELATED"/>
    <property type="match status" value="1"/>
</dbReference>
<evidence type="ECO:0000256" key="6">
    <source>
        <dbReference type="SAM" id="Phobius"/>
    </source>
</evidence>
<name>A0A423W9C4_9PEZI</name>
<dbReference type="InterPro" id="IPR020846">
    <property type="entry name" value="MFS_dom"/>
</dbReference>